<dbReference type="Proteomes" id="UP000030854">
    <property type="component" value="Unassembled WGS sequence"/>
</dbReference>
<protein>
    <submittedName>
        <fullName evidence="2">Uncharacterized protein</fullName>
    </submittedName>
</protein>
<gene>
    <name evidence="2" type="ORF">EV44_g3314</name>
</gene>
<evidence type="ECO:0000313" key="3">
    <source>
        <dbReference type="Proteomes" id="UP000030854"/>
    </source>
</evidence>
<keyword evidence="3" id="KW-1185">Reference proteome</keyword>
<proteinExistence type="predicted"/>
<dbReference type="EMBL" id="JNVN01002414">
    <property type="protein sequence ID" value="KHJ32001.1"/>
    <property type="molecule type" value="Genomic_DNA"/>
</dbReference>
<sequence>MAPPVFTKCAPPPDPPDVGNRVSNSSTTLNKKFDTTISKVCSTPYKAAALYKSGIIEKKLGVEQFSIDLQAEEEVEMNVVTKEPLINDLNTDPFVEYPTPTGASIDNSVKCTPKNSNTNVTNHSVTSLMDAI</sequence>
<accession>A0A0B1P4X4</accession>
<evidence type="ECO:0000313" key="2">
    <source>
        <dbReference type="EMBL" id="KHJ32001.1"/>
    </source>
</evidence>
<comment type="caution">
    <text evidence="2">The sequence shown here is derived from an EMBL/GenBank/DDBJ whole genome shotgun (WGS) entry which is preliminary data.</text>
</comment>
<organism evidence="2 3">
    <name type="scientific">Uncinula necator</name>
    <name type="common">Grape powdery mildew</name>
    <dbReference type="NCBI Taxonomy" id="52586"/>
    <lineage>
        <taxon>Eukaryota</taxon>
        <taxon>Fungi</taxon>
        <taxon>Dikarya</taxon>
        <taxon>Ascomycota</taxon>
        <taxon>Pezizomycotina</taxon>
        <taxon>Leotiomycetes</taxon>
        <taxon>Erysiphales</taxon>
        <taxon>Erysiphaceae</taxon>
        <taxon>Erysiphe</taxon>
    </lineage>
</organism>
<reference evidence="2 3" key="1">
    <citation type="journal article" date="2014" name="BMC Genomics">
        <title>Adaptive genomic structural variation in the grape powdery mildew pathogen, Erysiphe necator.</title>
        <authorList>
            <person name="Jones L."/>
            <person name="Riaz S."/>
            <person name="Morales-Cruz A."/>
            <person name="Amrine K.C."/>
            <person name="McGuire B."/>
            <person name="Gubler W.D."/>
            <person name="Walker M.A."/>
            <person name="Cantu D."/>
        </authorList>
    </citation>
    <scope>NUCLEOTIDE SEQUENCE [LARGE SCALE GENOMIC DNA]</scope>
    <source>
        <strain evidence="3">c</strain>
    </source>
</reference>
<evidence type="ECO:0000256" key="1">
    <source>
        <dbReference type="SAM" id="MobiDB-lite"/>
    </source>
</evidence>
<dbReference type="AlphaFoldDB" id="A0A0B1P4X4"/>
<dbReference type="HOGENOM" id="CLU_1918621_0_0_1"/>
<feature type="region of interest" description="Disordered" evidence="1">
    <location>
        <begin position="1"/>
        <end position="27"/>
    </location>
</feature>
<name>A0A0B1P4X4_UNCNE</name>